<evidence type="ECO:0000313" key="1">
    <source>
        <dbReference type="EMBL" id="KAJ2958834.1"/>
    </source>
</evidence>
<dbReference type="EMBL" id="JANSHE010007558">
    <property type="protein sequence ID" value="KAJ2958834.1"/>
    <property type="molecule type" value="Genomic_DNA"/>
</dbReference>
<proteinExistence type="predicted"/>
<dbReference type="Proteomes" id="UP001144978">
    <property type="component" value="Unassembled WGS sequence"/>
</dbReference>
<accession>A0ACC1MCR4</accession>
<organism evidence="1 2">
    <name type="scientific">Trametes sanguinea</name>
    <dbReference type="NCBI Taxonomy" id="158606"/>
    <lineage>
        <taxon>Eukaryota</taxon>
        <taxon>Fungi</taxon>
        <taxon>Dikarya</taxon>
        <taxon>Basidiomycota</taxon>
        <taxon>Agaricomycotina</taxon>
        <taxon>Agaricomycetes</taxon>
        <taxon>Polyporales</taxon>
        <taxon>Polyporaceae</taxon>
        <taxon>Trametes</taxon>
    </lineage>
</organism>
<keyword evidence="2" id="KW-1185">Reference proteome</keyword>
<name>A0ACC1MCR4_9APHY</name>
<evidence type="ECO:0000313" key="2">
    <source>
        <dbReference type="Proteomes" id="UP001144978"/>
    </source>
</evidence>
<reference evidence="1" key="1">
    <citation type="submission" date="2022-08" db="EMBL/GenBank/DDBJ databases">
        <title>Genome Sequence of Pycnoporus sanguineus.</title>
        <authorList>
            <person name="Buettner E."/>
        </authorList>
    </citation>
    <scope>NUCLEOTIDE SEQUENCE</scope>
    <source>
        <strain evidence="1">CG-C14</strain>
    </source>
</reference>
<comment type="caution">
    <text evidence="1">The sequence shown here is derived from an EMBL/GenBank/DDBJ whole genome shotgun (WGS) entry which is preliminary data.</text>
</comment>
<sequence length="111" mass="12246">MMMRTWLQRAGAIYPSTRDAIAKQSSKKREEQRRDGGNRRRLPSREAPASRIALPGRLPALFAPDTSQIDTNQRTRYATVAVVPASQRSLTEQLPYTTGVPSASVGQVPPV</sequence>
<gene>
    <name evidence="1" type="ORF">NUW54_g14512</name>
</gene>
<protein>
    <submittedName>
        <fullName evidence="1">Uncharacterized protein</fullName>
    </submittedName>
</protein>